<dbReference type="KEGG" id="rml:FF011L_19140"/>
<feature type="signal peptide" evidence="2">
    <location>
        <begin position="1"/>
        <end position="32"/>
    </location>
</feature>
<dbReference type="EMBL" id="CP036262">
    <property type="protein sequence ID" value="QDS93158.1"/>
    <property type="molecule type" value="Genomic_DNA"/>
</dbReference>
<evidence type="ECO:0000313" key="3">
    <source>
        <dbReference type="EMBL" id="QDS93158.1"/>
    </source>
</evidence>
<name>A0A517ME44_9BACT</name>
<dbReference type="RefSeq" id="WP_145351327.1">
    <property type="nucleotide sequence ID" value="NZ_CP036262.1"/>
</dbReference>
<organism evidence="3 4">
    <name type="scientific">Roseimaritima multifibrata</name>
    <dbReference type="NCBI Taxonomy" id="1930274"/>
    <lineage>
        <taxon>Bacteria</taxon>
        <taxon>Pseudomonadati</taxon>
        <taxon>Planctomycetota</taxon>
        <taxon>Planctomycetia</taxon>
        <taxon>Pirellulales</taxon>
        <taxon>Pirellulaceae</taxon>
        <taxon>Roseimaritima</taxon>
    </lineage>
</organism>
<dbReference type="AlphaFoldDB" id="A0A517ME44"/>
<gene>
    <name evidence="3" type="ORF">FF011L_19140</name>
</gene>
<evidence type="ECO:0000256" key="1">
    <source>
        <dbReference type="SAM" id="MobiDB-lite"/>
    </source>
</evidence>
<sequence precursor="true">MPLPRPRFSLLSKRFLLASALVGVTWTSTAVADSPLRVASQVPVLLEPSSGKPVTGTRKAAVLAADPVKTTETAAPKAVAAKPASQPAERVARLPESPITTGRSSAKTAPAASQVDGWVARDHVNQRSPLRDPPSLPDTSVPKVSVPEVVMPDVSAPDMAFPDVRTHRSPLAGLKPVPLSAPERPSESKDDLTIDDEAAEATPANESTKSHSLDMSLAAPRQNSETVLTGPEATTANRSNGELEAAGNRKVVVEPKVQIALEPVENALPVRRPVLAEDNEGSDFEPETYGDNELPMGVYIGDMEREAGEESQVEELAADSFDGKQNAKVERPQPKPIVVGAAAQRLRQPIETTLTYYFQRPEIASKRSSWGMMHSIMAFGIDTQVVSGRKRFNAIAWMAGNNICRGQRMFTVDRHGIAPKQGVGLQGHQAQMLAVLGLVGVPESYPLHAEGHEFSVAELIEHEQRACRSGAELTFTLIGLAHYMDTDAQWVSDDGEKWDFERLIREELDQQVIGAACGGTHRLMGLSHALRIRREQGREMTGQWARADQFIADFVDYAWKLQNPDGSMSTEWFEGRGDRSDVDRKVQTTGHIVEWLIGVSSDEQLQDPRMLRAVNFLANSMYRYRAKDWSVGPKGHALRSLSLYHQRLYDAGSPWTQAAVARGHHRSNQHRH</sequence>
<dbReference type="OrthoDB" id="228501at2"/>
<keyword evidence="2" id="KW-0732">Signal</keyword>
<protein>
    <recommendedName>
        <fullName evidence="5">Prenyltransferase and squalene oxidase repeat protein</fullName>
    </recommendedName>
</protein>
<evidence type="ECO:0000313" key="4">
    <source>
        <dbReference type="Proteomes" id="UP000320672"/>
    </source>
</evidence>
<reference evidence="3 4" key="1">
    <citation type="submission" date="2019-02" db="EMBL/GenBank/DDBJ databases">
        <title>Deep-cultivation of Planctomycetes and their phenomic and genomic characterization uncovers novel biology.</title>
        <authorList>
            <person name="Wiegand S."/>
            <person name="Jogler M."/>
            <person name="Boedeker C."/>
            <person name="Pinto D."/>
            <person name="Vollmers J."/>
            <person name="Rivas-Marin E."/>
            <person name="Kohn T."/>
            <person name="Peeters S.H."/>
            <person name="Heuer A."/>
            <person name="Rast P."/>
            <person name="Oberbeckmann S."/>
            <person name="Bunk B."/>
            <person name="Jeske O."/>
            <person name="Meyerdierks A."/>
            <person name="Storesund J.E."/>
            <person name="Kallscheuer N."/>
            <person name="Luecker S."/>
            <person name="Lage O.M."/>
            <person name="Pohl T."/>
            <person name="Merkel B.J."/>
            <person name="Hornburger P."/>
            <person name="Mueller R.-W."/>
            <person name="Bruemmer F."/>
            <person name="Labrenz M."/>
            <person name="Spormann A.M."/>
            <person name="Op den Camp H."/>
            <person name="Overmann J."/>
            <person name="Amann R."/>
            <person name="Jetten M.S.M."/>
            <person name="Mascher T."/>
            <person name="Medema M.H."/>
            <person name="Devos D.P."/>
            <person name="Kaster A.-K."/>
            <person name="Ovreas L."/>
            <person name="Rohde M."/>
            <person name="Galperin M.Y."/>
            <person name="Jogler C."/>
        </authorList>
    </citation>
    <scope>NUCLEOTIDE SEQUENCE [LARGE SCALE GENOMIC DNA]</scope>
    <source>
        <strain evidence="3 4">FF011L</strain>
    </source>
</reference>
<proteinExistence type="predicted"/>
<dbReference type="Proteomes" id="UP000320672">
    <property type="component" value="Chromosome"/>
</dbReference>
<feature type="chain" id="PRO_5022030955" description="Prenyltransferase and squalene oxidase repeat protein" evidence="2">
    <location>
        <begin position="33"/>
        <end position="672"/>
    </location>
</feature>
<feature type="region of interest" description="Disordered" evidence="1">
    <location>
        <begin position="82"/>
        <end position="119"/>
    </location>
</feature>
<evidence type="ECO:0008006" key="5">
    <source>
        <dbReference type="Google" id="ProtNLM"/>
    </source>
</evidence>
<keyword evidence="4" id="KW-1185">Reference proteome</keyword>
<accession>A0A517ME44</accession>
<evidence type="ECO:0000256" key="2">
    <source>
        <dbReference type="SAM" id="SignalP"/>
    </source>
</evidence>
<feature type="compositionally biased region" description="Polar residues" evidence="1">
    <location>
        <begin position="98"/>
        <end position="107"/>
    </location>
</feature>
<feature type="region of interest" description="Disordered" evidence="1">
    <location>
        <begin position="160"/>
        <end position="193"/>
    </location>
</feature>